<dbReference type="InterPro" id="IPR012337">
    <property type="entry name" value="RNaseH-like_sf"/>
</dbReference>
<name>K7RHG1_THEOS</name>
<evidence type="ECO:0000313" key="3">
    <source>
        <dbReference type="Proteomes" id="UP000000211"/>
    </source>
</evidence>
<dbReference type="Pfam" id="PF09376">
    <property type="entry name" value="NurA"/>
    <property type="match status" value="1"/>
</dbReference>
<sequence>MWRVLAWDPAYALESPPLEGEVQAAFRPLEEPWAPIGEKAASWPLLHFVDGRERVEALLSDGQRLVLLGSLAVGAVAWREGRMRLGEVWVRRYAVGAEEAFCFGALSYEPLPLEGPADPQALLKGLQEERARLEAELARGLQGGVVVVDGPLRMARPRSLGYIKAHWARYLPEKEQGLLRELKPGERTPAFLLRRGGREVASWYLRLPLSGAYPPGAGLLRVEAPLEGFQEMAELSLSLFPALASHPAKDPRAPQNLLPTGGLERELGRRMGSREVVGRQIARFLGGGA</sequence>
<keyword evidence="3" id="KW-1185">Reference proteome</keyword>
<dbReference type="HOGENOM" id="CLU_069565_0_0_0"/>
<evidence type="ECO:0000313" key="2">
    <source>
        <dbReference type="EMBL" id="AFV75802.1"/>
    </source>
</evidence>
<reference evidence="2 3" key="1">
    <citation type="journal article" date="2013" name="Genome Announc.">
        <title>Whole Genome Sequencing of Thermus oshimai JL-2 and Thermus thermophilus JL-18, Incomplete Denitrifiers from the United States Great Basin.</title>
        <authorList>
            <person name="Murugapiran S.K."/>
            <person name="Huntemann M."/>
            <person name="Wei C.L."/>
            <person name="Han J."/>
            <person name="Detter J.C."/>
            <person name="Han C.S."/>
            <person name="Erkkila T.H."/>
            <person name="Teshima H."/>
            <person name="Chen A."/>
            <person name="Kyrpides N."/>
            <person name="Mavrommatis K."/>
            <person name="Markowitz V."/>
            <person name="Szeto E."/>
            <person name="Ivanova N."/>
            <person name="Pagani I."/>
            <person name="Lam J."/>
            <person name="McDonald A.I."/>
            <person name="Dodsworth J.A."/>
            <person name="Pati A."/>
            <person name="Goodwin L."/>
            <person name="Peters L."/>
            <person name="Pitluck S."/>
            <person name="Woyke T."/>
            <person name="Hedlund B.P."/>
        </authorList>
    </citation>
    <scope>NUCLEOTIDE SEQUENCE</scope>
    <source>
        <strain evidence="2 3">JL-2</strain>
    </source>
</reference>
<dbReference type="STRING" id="751945.Theos_0742"/>
<dbReference type="OrthoDB" id="255198at2"/>
<dbReference type="Proteomes" id="UP000000211">
    <property type="component" value="Chromosome"/>
</dbReference>
<proteinExistence type="predicted"/>
<protein>
    <recommendedName>
        <fullName evidence="1">NurA domain-containing protein</fullName>
    </recommendedName>
</protein>
<evidence type="ECO:0000259" key="1">
    <source>
        <dbReference type="Pfam" id="PF09376"/>
    </source>
</evidence>
<dbReference type="EMBL" id="CP003249">
    <property type="protein sequence ID" value="AFV75802.1"/>
    <property type="molecule type" value="Genomic_DNA"/>
</dbReference>
<dbReference type="KEGG" id="tos:Theos_0742"/>
<dbReference type="eggNOG" id="COG2380">
    <property type="taxonomic scope" value="Bacteria"/>
</dbReference>
<dbReference type="PATRIC" id="fig|751945.3.peg.729"/>
<feature type="domain" description="NurA" evidence="1">
    <location>
        <begin position="126"/>
        <end position="257"/>
    </location>
</feature>
<accession>K7RHG1</accession>
<dbReference type="InterPro" id="IPR018977">
    <property type="entry name" value="NurA_domain"/>
</dbReference>
<dbReference type="AlphaFoldDB" id="K7RHG1"/>
<dbReference type="RefSeq" id="WP_016328995.1">
    <property type="nucleotide sequence ID" value="NC_019386.1"/>
</dbReference>
<organism evidence="2 3">
    <name type="scientific">Thermus oshimai JL-2</name>
    <dbReference type="NCBI Taxonomy" id="751945"/>
    <lineage>
        <taxon>Bacteria</taxon>
        <taxon>Thermotogati</taxon>
        <taxon>Deinococcota</taxon>
        <taxon>Deinococci</taxon>
        <taxon>Thermales</taxon>
        <taxon>Thermaceae</taxon>
        <taxon>Thermus</taxon>
    </lineage>
</organism>
<dbReference type="SUPFAM" id="SSF53098">
    <property type="entry name" value="Ribonuclease H-like"/>
    <property type="match status" value="1"/>
</dbReference>
<gene>
    <name evidence="2" type="ORF">Theos_0742</name>
</gene>